<keyword evidence="3" id="KW-0347">Helicase</keyword>
<dbReference type="Proteomes" id="UP000466799">
    <property type="component" value="Unassembled WGS sequence"/>
</dbReference>
<dbReference type="SMART" id="SM00487">
    <property type="entry name" value="DEXDc"/>
    <property type="match status" value="1"/>
</dbReference>
<dbReference type="EMBL" id="WHJL01000022">
    <property type="protein sequence ID" value="MPQ35074.1"/>
    <property type="molecule type" value="Genomic_DNA"/>
</dbReference>
<keyword evidence="3" id="KW-0067">ATP-binding</keyword>
<dbReference type="PROSITE" id="PS51192">
    <property type="entry name" value="HELICASE_ATP_BIND_1"/>
    <property type="match status" value="1"/>
</dbReference>
<gene>
    <name evidence="3" type="ORF">GC247_04000</name>
</gene>
<dbReference type="Gene3D" id="3.40.50.300">
    <property type="entry name" value="P-loop containing nucleotide triphosphate hydrolases"/>
    <property type="match status" value="1"/>
</dbReference>
<evidence type="ECO:0000259" key="2">
    <source>
        <dbReference type="PROSITE" id="PS51192"/>
    </source>
</evidence>
<proteinExistence type="predicted"/>
<comment type="caution">
    <text evidence="3">The sequence shown here is derived from an EMBL/GenBank/DDBJ whole genome shotgun (WGS) entry which is preliminary data.</text>
</comment>
<dbReference type="PANTHER" id="PTHR10799">
    <property type="entry name" value="SNF2/RAD54 HELICASE FAMILY"/>
    <property type="match status" value="1"/>
</dbReference>
<dbReference type="GO" id="GO:0004386">
    <property type="term" value="F:helicase activity"/>
    <property type="evidence" value="ECO:0007669"/>
    <property type="project" value="UniProtKB-KW"/>
</dbReference>
<reference evidence="3 4" key="1">
    <citation type="submission" date="2019-10" db="EMBL/GenBank/DDBJ databases">
        <title>Genome Sequencing and assembly of Lactobacillus fermentum I2, a lactic acid bacteria.</title>
        <authorList>
            <person name="Lopes L.S."/>
            <person name="Persinoti G.F."/>
            <person name="Riano-Pachon D.M."/>
            <person name="Labate C.A."/>
        </authorList>
    </citation>
    <scope>NUCLEOTIDE SEQUENCE [LARGE SCALE GENOMIC DNA]</scope>
    <source>
        <strain evidence="3 4">I2</strain>
    </source>
</reference>
<keyword evidence="3" id="KW-0547">Nucleotide-binding</keyword>
<dbReference type="CDD" id="cd18013">
    <property type="entry name" value="DEXQc_bact_SNF2"/>
    <property type="match status" value="1"/>
</dbReference>
<protein>
    <submittedName>
        <fullName evidence="3">DEAD/DEAH box helicase</fullName>
    </submittedName>
</protein>
<dbReference type="Pfam" id="PF00176">
    <property type="entry name" value="SNF2-rel_dom"/>
    <property type="match status" value="1"/>
</dbReference>
<dbReference type="Gene3D" id="3.40.50.10810">
    <property type="entry name" value="Tandem AAA-ATPase domain"/>
    <property type="match status" value="1"/>
</dbReference>
<accession>A0A843QZ79</accession>
<dbReference type="InterPro" id="IPR027417">
    <property type="entry name" value="P-loop_NTPase"/>
</dbReference>
<keyword evidence="1" id="KW-0175">Coiled coil</keyword>
<evidence type="ECO:0000313" key="4">
    <source>
        <dbReference type="Proteomes" id="UP000466799"/>
    </source>
</evidence>
<name>A0A843QZ79_LIMFE</name>
<dbReference type="AlphaFoldDB" id="A0A843QZ79"/>
<keyword evidence="3" id="KW-0378">Hydrolase</keyword>
<dbReference type="RefSeq" id="WP_152728528.1">
    <property type="nucleotide sequence ID" value="NZ_WHJL01000022.1"/>
</dbReference>
<dbReference type="InterPro" id="IPR014001">
    <property type="entry name" value="Helicase_ATP-bd"/>
</dbReference>
<evidence type="ECO:0000313" key="3">
    <source>
        <dbReference type="EMBL" id="MPQ35074.1"/>
    </source>
</evidence>
<evidence type="ECO:0000256" key="1">
    <source>
        <dbReference type="SAM" id="Coils"/>
    </source>
</evidence>
<feature type="coiled-coil region" evidence="1">
    <location>
        <begin position="293"/>
        <end position="320"/>
    </location>
</feature>
<dbReference type="InterPro" id="IPR038718">
    <property type="entry name" value="SNF2-like_sf"/>
</dbReference>
<feature type="domain" description="Helicase ATP-binding" evidence="2">
    <location>
        <begin position="13"/>
        <end position="179"/>
    </location>
</feature>
<dbReference type="InterPro" id="IPR000330">
    <property type="entry name" value="SNF2_N"/>
</dbReference>
<dbReference type="SUPFAM" id="SSF52540">
    <property type="entry name" value="P-loop containing nucleoside triphosphate hydrolases"/>
    <property type="match status" value="2"/>
</dbReference>
<organism evidence="3 4">
    <name type="scientific">Limosilactobacillus fermentum</name>
    <name type="common">Lactobacillus fermentum</name>
    <dbReference type="NCBI Taxonomy" id="1613"/>
    <lineage>
        <taxon>Bacteria</taxon>
        <taxon>Bacillati</taxon>
        <taxon>Bacillota</taxon>
        <taxon>Bacilli</taxon>
        <taxon>Lactobacillales</taxon>
        <taxon>Lactobacillaceae</taxon>
        <taxon>Limosilactobacillus</taxon>
    </lineage>
</organism>
<dbReference type="GO" id="GO:0005524">
    <property type="term" value="F:ATP binding"/>
    <property type="evidence" value="ECO:0007669"/>
    <property type="project" value="InterPro"/>
</dbReference>
<sequence length="452" mass="51622">MQYKPHEYQRYATQFILDHPVAAILLDMGLGKSVITLTAINELINNRFEVNRVLIVAPLRVAKQTWPEEIEKWDHLKGLTYSVVTGNKNQRIKALQKKANIYIINRENLKWLIESSGIPFDYDMLVIDELSSFKSYRSQRFRCLKKVRPLIKRVVGLTGTPSSNGLMDLWAEFRVLDMGKRLGRFISTYRAEYFDPDKRNMYQIFTYKPKPGAEARIYEAIDDITISMKSKDYLNLPSLTLNTVPVEMSSSEQDLYDEMKSQLVISTQGKQIDALNAASLSNKLSQMANGCVYDDQQQMVQIHQRKLDALEDLIEAANRKPVLVAYWFKHDREQIKSRFSAREIKSVQDIQDWNLGRIPVALIHPASAGHGLNLQAGGATLIWYGLTWSLELYQQTNARLWRQGQTEPVVIHHLVTQGTIDENILAALKRKDKTQAALINAVQANLKGSVVA</sequence>